<sequence>MQFDHHDVVKGFQENVTRTSSNRLIKRAIYESDSHLPHALKVHLVEVIAVRRRDSFCVISLHLRKQNSLKRDECEISFMRSAERSAQSTAPIVNYRKITLVTSSESEIERKKKARF</sequence>
<dbReference type="AlphaFoldDB" id="R7VAE1"/>
<protein>
    <submittedName>
        <fullName evidence="1 2">Uncharacterized protein</fullName>
    </submittedName>
</protein>
<evidence type="ECO:0000313" key="2">
    <source>
        <dbReference type="EnsemblMetazoa" id="CapteP215737"/>
    </source>
</evidence>
<organism evidence="1">
    <name type="scientific">Capitella teleta</name>
    <name type="common">Polychaete worm</name>
    <dbReference type="NCBI Taxonomy" id="283909"/>
    <lineage>
        <taxon>Eukaryota</taxon>
        <taxon>Metazoa</taxon>
        <taxon>Spiralia</taxon>
        <taxon>Lophotrochozoa</taxon>
        <taxon>Annelida</taxon>
        <taxon>Polychaeta</taxon>
        <taxon>Sedentaria</taxon>
        <taxon>Scolecida</taxon>
        <taxon>Capitellidae</taxon>
        <taxon>Capitella</taxon>
    </lineage>
</organism>
<reference evidence="3" key="1">
    <citation type="submission" date="2012-12" db="EMBL/GenBank/DDBJ databases">
        <authorList>
            <person name="Hellsten U."/>
            <person name="Grimwood J."/>
            <person name="Chapman J.A."/>
            <person name="Shapiro H."/>
            <person name="Aerts A."/>
            <person name="Otillar R.P."/>
            <person name="Terry A.Y."/>
            <person name="Boore J.L."/>
            <person name="Simakov O."/>
            <person name="Marletaz F."/>
            <person name="Cho S.-J."/>
            <person name="Edsinger-Gonzales E."/>
            <person name="Havlak P."/>
            <person name="Kuo D.-H."/>
            <person name="Larsson T."/>
            <person name="Lv J."/>
            <person name="Arendt D."/>
            <person name="Savage R."/>
            <person name="Osoegawa K."/>
            <person name="de Jong P."/>
            <person name="Lindberg D.R."/>
            <person name="Seaver E.C."/>
            <person name="Weisblat D.A."/>
            <person name="Putnam N.H."/>
            <person name="Grigoriev I.V."/>
            <person name="Rokhsar D.S."/>
        </authorList>
    </citation>
    <scope>NUCLEOTIDE SEQUENCE</scope>
    <source>
        <strain evidence="3">I ESC-2004</strain>
    </source>
</reference>
<dbReference type="EMBL" id="KB293569">
    <property type="protein sequence ID" value="ELU15793.1"/>
    <property type="molecule type" value="Genomic_DNA"/>
</dbReference>
<dbReference type="HOGENOM" id="CLU_2099161_0_0_1"/>
<proteinExistence type="predicted"/>
<evidence type="ECO:0000313" key="1">
    <source>
        <dbReference type="EMBL" id="ELU15793.1"/>
    </source>
</evidence>
<dbReference type="Proteomes" id="UP000014760">
    <property type="component" value="Unassembled WGS sequence"/>
</dbReference>
<evidence type="ECO:0000313" key="3">
    <source>
        <dbReference type="Proteomes" id="UP000014760"/>
    </source>
</evidence>
<reference evidence="1 3" key="2">
    <citation type="journal article" date="2013" name="Nature">
        <title>Insights into bilaterian evolution from three spiralian genomes.</title>
        <authorList>
            <person name="Simakov O."/>
            <person name="Marletaz F."/>
            <person name="Cho S.J."/>
            <person name="Edsinger-Gonzales E."/>
            <person name="Havlak P."/>
            <person name="Hellsten U."/>
            <person name="Kuo D.H."/>
            <person name="Larsson T."/>
            <person name="Lv J."/>
            <person name="Arendt D."/>
            <person name="Savage R."/>
            <person name="Osoegawa K."/>
            <person name="de Jong P."/>
            <person name="Grimwood J."/>
            <person name="Chapman J.A."/>
            <person name="Shapiro H."/>
            <person name="Aerts A."/>
            <person name="Otillar R.P."/>
            <person name="Terry A.Y."/>
            <person name="Boore J.L."/>
            <person name="Grigoriev I.V."/>
            <person name="Lindberg D.R."/>
            <person name="Seaver E.C."/>
            <person name="Weisblat D.A."/>
            <person name="Putnam N.H."/>
            <person name="Rokhsar D.S."/>
        </authorList>
    </citation>
    <scope>NUCLEOTIDE SEQUENCE</scope>
    <source>
        <strain evidence="1 3">I ESC-2004</strain>
    </source>
</reference>
<name>R7VAE1_CAPTE</name>
<dbReference type="EMBL" id="AMQN01004448">
    <property type="status" value="NOT_ANNOTATED_CDS"/>
    <property type="molecule type" value="Genomic_DNA"/>
</dbReference>
<keyword evidence="3" id="KW-1185">Reference proteome</keyword>
<reference evidence="2" key="3">
    <citation type="submission" date="2015-06" db="UniProtKB">
        <authorList>
            <consortium name="EnsemblMetazoa"/>
        </authorList>
    </citation>
    <scope>IDENTIFICATION</scope>
</reference>
<dbReference type="EnsemblMetazoa" id="CapteT215737">
    <property type="protein sequence ID" value="CapteP215737"/>
    <property type="gene ID" value="CapteG215737"/>
</dbReference>
<accession>R7VAE1</accession>
<gene>
    <name evidence="1" type="ORF">CAPTEDRAFT_215737</name>
</gene>